<name>A0A1I1IJZ5_9GAMM</name>
<evidence type="ECO:0000313" key="2">
    <source>
        <dbReference type="Proteomes" id="UP000199046"/>
    </source>
</evidence>
<dbReference type="EMBL" id="FOLY01000002">
    <property type="protein sequence ID" value="SFC34093.1"/>
    <property type="molecule type" value="Genomic_DNA"/>
</dbReference>
<reference evidence="2" key="1">
    <citation type="submission" date="2016-10" db="EMBL/GenBank/DDBJ databases">
        <authorList>
            <person name="Varghese N."/>
            <person name="Submissions S."/>
        </authorList>
    </citation>
    <scope>NUCLEOTIDE SEQUENCE [LARGE SCALE GENOMIC DNA]</scope>
    <source>
        <strain evidence="2">DSM 23439</strain>
    </source>
</reference>
<gene>
    <name evidence="1" type="ORF">SAMN05421848_1155</name>
</gene>
<accession>A0A1I1IJZ5</accession>
<sequence>MADQYVPLTAHPTHKRPALLIDRHASFDELHDCAGLRLSAARDMLFTVTTLGGESKGGGIDGRDLSSIAHAAYLLLNDADDLMNVAGHAYRREVAHG</sequence>
<protein>
    <submittedName>
        <fullName evidence="1">Uncharacterized protein</fullName>
    </submittedName>
</protein>
<dbReference type="AlphaFoldDB" id="A0A1I1IJZ5"/>
<dbReference type="STRING" id="402385.SAMN05421848_1155"/>
<evidence type="ECO:0000313" key="1">
    <source>
        <dbReference type="EMBL" id="SFC34093.1"/>
    </source>
</evidence>
<keyword evidence="2" id="KW-1185">Reference proteome</keyword>
<dbReference type="RefSeq" id="WP_090131642.1">
    <property type="nucleotide sequence ID" value="NZ_FOLY01000002.1"/>
</dbReference>
<organism evidence="1 2">
    <name type="scientific">Kushneria avicenniae</name>
    <dbReference type="NCBI Taxonomy" id="402385"/>
    <lineage>
        <taxon>Bacteria</taxon>
        <taxon>Pseudomonadati</taxon>
        <taxon>Pseudomonadota</taxon>
        <taxon>Gammaproteobacteria</taxon>
        <taxon>Oceanospirillales</taxon>
        <taxon>Halomonadaceae</taxon>
        <taxon>Kushneria</taxon>
    </lineage>
</organism>
<dbReference type="Proteomes" id="UP000199046">
    <property type="component" value="Unassembled WGS sequence"/>
</dbReference>
<proteinExistence type="predicted"/>
<dbReference type="OrthoDB" id="6183266at2"/>